<dbReference type="InterPro" id="IPR042868">
    <property type="entry name" value="PHYHIP/PHYHIPL"/>
</dbReference>
<accession>G8JZJ6</accession>
<name>G8JZJ6_CAEEL</name>
<dbReference type="GeneID" id="13216888"/>
<dbReference type="AGR" id="WB:WBGene00045339"/>
<keyword evidence="3" id="KW-1185">Reference proteome</keyword>
<dbReference type="HOGENOM" id="CLU_054218_3_0_1"/>
<dbReference type="PANTHER" id="PTHR15698">
    <property type="entry name" value="PROTEIN CBG15099"/>
    <property type="match status" value="1"/>
</dbReference>
<dbReference type="eggNOG" id="ENOG502QQIT">
    <property type="taxonomic scope" value="Eukaryota"/>
</dbReference>
<dbReference type="GO" id="GO:0005737">
    <property type="term" value="C:cytoplasm"/>
    <property type="evidence" value="ECO:0000318"/>
    <property type="project" value="GO_Central"/>
</dbReference>
<gene>
    <name evidence="2" type="ORF">CELE_T10H4.13</name>
    <name evidence="2 4" type="ORF">T10H4.13</name>
</gene>
<dbReference type="PaxDb" id="6239-T10H4.13"/>
<evidence type="ECO:0000313" key="3">
    <source>
        <dbReference type="Proteomes" id="UP000001940"/>
    </source>
</evidence>
<dbReference type="PANTHER" id="PTHR15698:SF4">
    <property type="entry name" value="PHYTANOYL-COA HYDROXYLASE-INTERACTING PROTEIN-LIKE C-TERMINAL DOMAIN-CONTAINING PROTEIN"/>
    <property type="match status" value="1"/>
</dbReference>
<dbReference type="RefSeq" id="NP_001263898.1">
    <property type="nucleotide sequence ID" value="NM_001276969.1"/>
</dbReference>
<dbReference type="InterPro" id="IPR045545">
    <property type="entry name" value="PHYIP/PHIPL_C"/>
</dbReference>
<dbReference type="Pfam" id="PF19281">
    <property type="entry name" value="PHYHIP_C"/>
    <property type="match status" value="1"/>
</dbReference>
<dbReference type="AlphaFoldDB" id="G8JZJ6"/>
<reference evidence="2 3" key="1">
    <citation type="journal article" date="1998" name="Science">
        <title>Genome sequence of the nematode C. elegans: a platform for investigating biology.</title>
        <authorList>
            <consortium name="The C. elegans sequencing consortium"/>
            <person name="Sulson J.E."/>
            <person name="Waterston R."/>
        </authorList>
    </citation>
    <scope>NUCLEOTIDE SEQUENCE [LARGE SCALE GENOMIC DNA]</scope>
    <source>
        <strain evidence="2 3">Bristol N2</strain>
    </source>
</reference>
<dbReference type="CTD" id="13216888"/>
<feature type="domain" description="Phytanoyl-CoA hydroxylase-interacting protein-like C-terminal" evidence="1">
    <location>
        <begin position="29"/>
        <end position="223"/>
    </location>
</feature>
<evidence type="ECO:0000313" key="2">
    <source>
        <dbReference type="EMBL" id="CCE71622.1"/>
    </source>
</evidence>
<dbReference type="InParanoid" id="G8JZJ6"/>
<dbReference type="KEGG" id="cel:CELE_T10H4.13"/>
<proteinExistence type="predicted"/>
<dbReference type="Proteomes" id="UP000001940">
    <property type="component" value="Chromosome V"/>
</dbReference>
<evidence type="ECO:0000259" key="1">
    <source>
        <dbReference type="Pfam" id="PF19281"/>
    </source>
</evidence>
<dbReference type="FunCoup" id="G8JZJ6">
    <property type="interactions" value="93"/>
</dbReference>
<dbReference type="PhylomeDB" id="G8JZJ6"/>
<organism evidence="2 3">
    <name type="scientific">Caenorhabditis elegans</name>
    <dbReference type="NCBI Taxonomy" id="6239"/>
    <lineage>
        <taxon>Eukaryota</taxon>
        <taxon>Metazoa</taxon>
        <taxon>Ecdysozoa</taxon>
        <taxon>Nematoda</taxon>
        <taxon>Chromadorea</taxon>
        <taxon>Rhabditida</taxon>
        <taxon>Rhabditina</taxon>
        <taxon>Rhabditomorpha</taxon>
        <taxon>Rhabditoidea</taxon>
        <taxon>Rhabditidae</taxon>
        <taxon>Peloderinae</taxon>
        <taxon>Caenorhabditis</taxon>
    </lineage>
</organism>
<dbReference type="OrthoDB" id="6101761at2759"/>
<sequence length="223" mass="26189">MSSDEFTAQELRDLFRKCCGFVKRNGYPNMEKIEYLYRCKPQDYWDDIRYFNNNLMETYIKDDNGHSENLINGEIDGLFFSGRLCGSNLKLPNSSPFGNIRMDIKSYLILNPNKHNFYFADFYCNKKLHYVTIVVCVNNSDADDYCQDNLIKLNKFANPFIKAEQIDGRRHNFYINNDIWVEIFYTEDINLNGKEFTRIRATGKGSSNFDGVPNNKRCKICNL</sequence>
<dbReference type="EMBL" id="BX284605">
    <property type="protein sequence ID" value="CCE71622.1"/>
    <property type="molecule type" value="Genomic_DNA"/>
</dbReference>
<dbReference type="OMA" id="APLPAMW"/>
<dbReference type="WormBase" id="T10H4.13">
    <property type="protein sequence ID" value="CE47634"/>
    <property type="gene ID" value="WBGene00045339"/>
</dbReference>
<evidence type="ECO:0000313" key="4">
    <source>
        <dbReference type="WormBase" id="T10H4.13"/>
    </source>
</evidence>
<protein>
    <submittedName>
        <fullName evidence="2">Phytanoyl-CoA hydroxylase-interacting protein-like C-terminal domain-containing protein</fullName>
    </submittedName>
</protein>